<comment type="function">
    <text evidence="10">Part of the energy-coupling factor (ECF) transporter complex CbiMNOQ involved in cobalt import.</text>
</comment>
<evidence type="ECO:0000256" key="6">
    <source>
        <dbReference type="ARBA" id="ARBA00022989"/>
    </source>
</evidence>
<feature type="transmembrane region" description="Helical" evidence="10">
    <location>
        <begin position="7"/>
        <end position="27"/>
    </location>
</feature>
<dbReference type="Proteomes" id="UP001163947">
    <property type="component" value="Plasmid pN2"/>
</dbReference>
<name>A0AA46NYZ2_9NOCA</name>
<evidence type="ECO:0000256" key="2">
    <source>
        <dbReference type="ARBA" id="ARBA00022448"/>
    </source>
</evidence>
<dbReference type="PANTHER" id="PTHR38662">
    <property type="entry name" value="COBALT TRANSPORT PROTEIN CBIN"/>
    <property type="match status" value="1"/>
</dbReference>
<evidence type="ECO:0000256" key="5">
    <source>
        <dbReference type="ARBA" id="ARBA00022692"/>
    </source>
</evidence>
<evidence type="ECO:0000256" key="7">
    <source>
        <dbReference type="ARBA" id="ARBA00023065"/>
    </source>
</evidence>
<keyword evidence="1 10" id="KW-0171">Cobalt transport</keyword>
<comment type="pathway">
    <text evidence="10">Cofactor biosynthesis; adenosylcobalamin biosynthesis.</text>
</comment>
<evidence type="ECO:0000256" key="4">
    <source>
        <dbReference type="ARBA" id="ARBA00022573"/>
    </source>
</evidence>
<dbReference type="Pfam" id="PF02553">
    <property type="entry name" value="CbiN"/>
    <property type="match status" value="1"/>
</dbReference>
<evidence type="ECO:0000313" key="13">
    <source>
        <dbReference type="Proteomes" id="UP001163947"/>
    </source>
</evidence>
<evidence type="ECO:0000256" key="9">
    <source>
        <dbReference type="ARBA" id="ARBA00023285"/>
    </source>
</evidence>
<dbReference type="InterPro" id="IPR003705">
    <property type="entry name" value="CbiN"/>
</dbReference>
<dbReference type="NCBIfam" id="NF002780">
    <property type="entry name" value="PRK02898.1"/>
    <property type="match status" value="1"/>
</dbReference>
<comment type="subcellular location">
    <subcellularLocation>
        <location evidence="10">Cell membrane</location>
        <topology evidence="10">Multi-pass membrane protein</topology>
    </subcellularLocation>
</comment>
<proteinExistence type="inferred from homology"/>
<keyword evidence="6 10" id="KW-1133">Transmembrane helix</keyword>
<comment type="subunit">
    <text evidence="10">Forms an energy-coupling factor (ECF) transporter complex composed of an ATP-binding protein (A component, CbiO), a transmembrane protein (T component, CbiQ) and 2 possible substrate-capture proteins (S components, CbiM and CbiN) of unknown stoichimetry.</text>
</comment>
<dbReference type="GO" id="GO:0009236">
    <property type="term" value="P:cobalamin biosynthetic process"/>
    <property type="evidence" value="ECO:0007669"/>
    <property type="project" value="UniProtKB-UniRule"/>
</dbReference>
<keyword evidence="5 10" id="KW-0812">Transmembrane</keyword>
<evidence type="ECO:0000256" key="11">
    <source>
        <dbReference type="SAM" id="MobiDB-lite"/>
    </source>
</evidence>
<evidence type="ECO:0000256" key="3">
    <source>
        <dbReference type="ARBA" id="ARBA00022475"/>
    </source>
</evidence>
<dbReference type="AlphaFoldDB" id="A0AA46NYZ2"/>
<protein>
    <recommendedName>
        <fullName evidence="10">Cobalt transport protein CbiN</fullName>
    </recommendedName>
    <alternativeName>
        <fullName evidence="10">Energy-coupling factor transporter probable substrate-capture protein CbiN</fullName>
        <shortName evidence="10">ECF transporter S component CbiN</shortName>
    </alternativeName>
</protein>
<dbReference type="PANTHER" id="PTHR38662:SF1">
    <property type="entry name" value="COBALT TRANSPORT PROTEIN CBIN"/>
    <property type="match status" value="1"/>
</dbReference>
<keyword evidence="8 10" id="KW-0472">Membrane</keyword>
<dbReference type="RefSeq" id="WP_263510427.1">
    <property type="nucleotide sequence ID" value="NZ_CP106983.1"/>
</dbReference>
<dbReference type="EMBL" id="CP106983">
    <property type="protein sequence ID" value="UYF97154.1"/>
    <property type="molecule type" value="Genomic_DNA"/>
</dbReference>
<dbReference type="GO" id="GO:0005886">
    <property type="term" value="C:plasma membrane"/>
    <property type="evidence" value="ECO:0007669"/>
    <property type="project" value="UniProtKB-SubCell"/>
</dbReference>
<reference evidence="12" key="1">
    <citation type="submission" date="2022-09" db="EMBL/GenBank/DDBJ databases">
        <title>The genome sequence of Rhodococcus aetherivorans N1.</title>
        <authorList>
            <person name="Jiang W."/>
        </authorList>
    </citation>
    <scope>NUCLEOTIDE SEQUENCE</scope>
    <source>
        <strain evidence="12">N1</strain>
        <plasmid evidence="12">pN2</plasmid>
    </source>
</reference>
<keyword evidence="9 10" id="KW-0170">Cobalt</keyword>
<organism evidence="12 13">
    <name type="scientific">Rhodococcus aetherivorans</name>
    <dbReference type="NCBI Taxonomy" id="191292"/>
    <lineage>
        <taxon>Bacteria</taxon>
        <taxon>Bacillati</taxon>
        <taxon>Actinomycetota</taxon>
        <taxon>Actinomycetes</taxon>
        <taxon>Mycobacteriales</taxon>
        <taxon>Nocardiaceae</taxon>
        <taxon>Rhodococcus</taxon>
    </lineage>
</organism>
<geneLocation type="plasmid" evidence="12 13">
    <name>pN2</name>
</geneLocation>
<dbReference type="GO" id="GO:0015087">
    <property type="term" value="F:cobalt ion transmembrane transporter activity"/>
    <property type="evidence" value="ECO:0007669"/>
    <property type="project" value="UniProtKB-UniRule"/>
</dbReference>
<keyword evidence="12" id="KW-0614">Plasmid</keyword>
<evidence type="ECO:0000256" key="10">
    <source>
        <dbReference type="HAMAP-Rule" id="MF_00330"/>
    </source>
</evidence>
<evidence type="ECO:0000313" key="12">
    <source>
        <dbReference type="EMBL" id="UYF97154.1"/>
    </source>
</evidence>
<gene>
    <name evidence="10" type="primary">cbiN</name>
    <name evidence="12" type="ORF">OCS65_28445</name>
</gene>
<keyword evidence="4 10" id="KW-0169">Cobalamin biosynthesis</keyword>
<feature type="transmembrane region" description="Helical" evidence="10">
    <location>
        <begin position="75"/>
        <end position="94"/>
    </location>
</feature>
<keyword evidence="2 10" id="KW-0813">Transport</keyword>
<keyword evidence="3 10" id="KW-1003">Cell membrane</keyword>
<evidence type="ECO:0000256" key="8">
    <source>
        <dbReference type="ARBA" id="ARBA00023136"/>
    </source>
</evidence>
<comment type="similarity">
    <text evidence="10">Belongs to the CbiN family.</text>
</comment>
<accession>A0AA46NYZ2</accession>
<feature type="region of interest" description="Disordered" evidence="11">
    <location>
        <begin position="98"/>
        <end position="118"/>
    </location>
</feature>
<sequence>MLRHKSALTSASLVIAIAAIFYASIWMNRDQAADSSFVGSDTAATEYIEESNPEYRPWFLPVFTPTSGAIESGLFALQAALGAGVFGFALGALWQRRRAESGSRSTTPVPTAAEESEG</sequence>
<dbReference type="HAMAP" id="MF_00330">
    <property type="entry name" value="CbiN"/>
    <property type="match status" value="1"/>
</dbReference>
<keyword evidence="7 10" id="KW-0406">Ion transport</keyword>
<evidence type="ECO:0000256" key="1">
    <source>
        <dbReference type="ARBA" id="ARBA00022426"/>
    </source>
</evidence>
<dbReference type="GeneID" id="83624435"/>